<comment type="similarity">
    <text evidence="3">Belongs to the peptidase M24B family.</text>
</comment>
<comment type="catalytic activity">
    <reaction evidence="1">
        <text>Release of any N-terminal amino acid, including proline, that is linked to proline, even from a dipeptide or tripeptide.</text>
        <dbReference type="EC" id="3.4.11.9"/>
    </reaction>
</comment>
<dbReference type="InterPro" id="IPR000994">
    <property type="entry name" value="Pept_M24"/>
</dbReference>
<dbReference type="OrthoDB" id="9806388at2"/>
<evidence type="ECO:0000256" key="5">
    <source>
        <dbReference type="ARBA" id="ARBA00022723"/>
    </source>
</evidence>
<dbReference type="EC" id="3.4.11.9" evidence="4"/>
<dbReference type="EMBL" id="FNON01000011">
    <property type="protein sequence ID" value="SDZ27093.1"/>
    <property type="molecule type" value="Genomic_DNA"/>
</dbReference>
<keyword evidence="9" id="KW-0031">Aminopeptidase</keyword>
<gene>
    <name evidence="9" type="ORF">SAMN05421504_111212</name>
</gene>
<dbReference type="InterPro" id="IPR036005">
    <property type="entry name" value="Creatinase/aminopeptidase-like"/>
</dbReference>
<organism evidence="9 10">
    <name type="scientific">Amycolatopsis xylanica</name>
    <dbReference type="NCBI Taxonomy" id="589385"/>
    <lineage>
        <taxon>Bacteria</taxon>
        <taxon>Bacillati</taxon>
        <taxon>Actinomycetota</taxon>
        <taxon>Actinomycetes</taxon>
        <taxon>Pseudonocardiales</taxon>
        <taxon>Pseudonocardiaceae</taxon>
        <taxon>Amycolatopsis</taxon>
    </lineage>
</organism>
<keyword evidence="5" id="KW-0479">Metal-binding</keyword>
<protein>
    <recommendedName>
        <fullName evidence="4">Xaa-Pro aminopeptidase</fullName>
        <ecNumber evidence="4">3.4.11.9</ecNumber>
    </recommendedName>
</protein>
<dbReference type="InterPro" id="IPR007865">
    <property type="entry name" value="Aminopep_P_N"/>
</dbReference>
<dbReference type="GO" id="GO:0070006">
    <property type="term" value="F:metalloaminopeptidase activity"/>
    <property type="evidence" value="ECO:0007669"/>
    <property type="project" value="InterPro"/>
</dbReference>
<name>A0A1H3RN91_9PSEU</name>
<dbReference type="GO" id="GO:0005829">
    <property type="term" value="C:cytosol"/>
    <property type="evidence" value="ECO:0007669"/>
    <property type="project" value="TreeGrafter"/>
</dbReference>
<evidence type="ECO:0000256" key="3">
    <source>
        <dbReference type="ARBA" id="ARBA00008766"/>
    </source>
</evidence>
<dbReference type="Pfam" id="PF05195">
    <property type="entry name" value="AMP_N"/>
    <property type="match status" value="1"/>
</dbReference>
<dbReference type="SUPFAM" id="SSF55920">
    <property type="entry name" value="Creatinase/aminopeptidase"/>
    <property type="match status" value="1"/>
</dbReference>
<evidence type="ECO:0000256" key="2">
    <source>
        <dbReference type="ARBA" id="ARBA00001936"/>
    </source>
</evidence>
<dbReference type="SUPFAM" id="SSF53092">
    <property type="entry name" value="Creatinase/prolidase N-terminal domain"/>
    <property type="match status" value="1"/>
</dbReference>
<feature type="domain" description="Aminopeptidase P N-terminal" evidence="8">
    <location>
        <begin position="41"/>
        <end position="174"/>
    </location>
</feature>
<dbReference type="GO" id="GO:0030145">
    <property type="term" value="F:manganese ion binding"/>
    <property type="evidence" value="ECO:0007669"/>
    <property type="project" value="InterPro"/>
</dbReference>
<dbReference type="Pfam" id="PF00557">
    <property type="entry name" value="Peptidase_M24"/>
    <property type="match status" value="1"/>
</dbReference>
<evidence type="ECO:0000313" key="9">
    <source>
        <dbReference type="EMBL" id="SDZ27093.1"/>
    </source>
</evidence>
<keyword evidence="7" id="KW-0464">Manganese</keyword>
<dbReference type="InterPro" id="IPR029149">
    <property type="entry name" value="Creatin/AminoP/Spt16_N"/>
</dbReference>
<dbReference type="Gene3D" id="3.90.230.10">
    <property type="entry name" value="Creatinase/methionine aminopeptidase superfamily"/>
    <property type="match status" value="1"/>
</dbReference>
<evidence type="ECO:0000259" key="8">
    <source>
        <dbReference type="SMART" id="SM01011"/>
    </source>
</evidence>
<dbReference type="Gene3D" id="3.40.350.10">
    <property type="entry name" value="Creatinase/prolidase N-terminal domain"/>
    <property type="match status" value="1"/>
</dbReference>
<keyword evidence="6" id="KW-0378">Hydrolase</keyword>
<keyword evidence="10" id="KW-1185">Reference proteome</keyword>
<dbReference type="RefSeq" id="WP_091298056.1">
    <property type="nucleotide sequence ID" value="NZ_FNON01000011.1"/>
</dbReference>
<evidence type="ECO:0000256" key="1">
    <source>
        <dbReference type="ARBA" id="ARBA00001424"/>
    </source>
</evidence>
<sequence>MTDRTRPDLNALLAAKGFRDWIREGWEPDAEVVENPPGTAEAAAAHRARLAAELPGRRIALAAGRAKVRANDTFYEFRADSDFVWLTGCQREGAIVVIEDDKAVLYVPKPAEPDEPDFVGDANNSPLWVGSAPGPRAYGEALGIECRPLEDLAAGLRGLNPAVLVGAGVDPMLDAFGFGHSERLRTVLAELRRIKDDWEIGQLRGAVDATARGFADVLAALPEAVRGGGERWLQGTFDRRARAEGTGPGYTSIIAAGPHAPILHWTRCSGPVSDDSLILLDAGVELDSLYTADITRTFPVGGEFTDAERKVYDLVHQAHVAALAEVRPGQDYGAFQATALRVIATGLHDWGLLPVSVDEALSAGGQQHRRYIVCGTGHFLGLDVHDCAASSPAAYRQGVLAEGMALAVEPGLYFHATDLTVPPELRGVGIRIEDDVVVTPTGHDLLSAAFPSTAAEVEAWVRAA</sequence>
<dbReference type="PANTHER" id="PTHR43226">
    <property type="entry name" value="XAA-PRO AMINOPEPTIDASE 3"/>
    <property type="match status" value="1"/>
</dbReference>
<dbReference type="PANTHER" id="PTHR43226:SF4">
    <property type="entry name" value="XAA-PRO AMINOPEPTIDASE 3"/>
    <property type="match status" value="1"/>
</dbReference>
<proteinExistence type="inferred from homology"/>
<evidence type="ECO:0000256" key="4">
    <source>
        <dbReference type="ARBA" id="ARBA00012574"/>
    </source>
</evidence>
<dbReference type="Proteomes" id="UP000199515">
    <property type="component" value="Unassembled WGS sequence"/>
</dbReference>
<dbReference type="GO" id="GO:0006508">
    <property type="term" value="P:proteolysis"/>
    <property type="evidence" value="ECO:0007669"/>
    <property type="project" value="TreeGrafter"/>
</dbReference>
<evidence type="ECO:0000313" key="10">
    <source>
        <dbReference type="Proteomes" id="UP000199515"/>
    </source>
</evidence>
<dbReference type="InterPro" id="IPR052433">
    <property type="entry name" value="X-Pro_dipept-like"/>
</dbReference>
<dbReference type="STRING" id="589385.SAMN05421504_111212"/>
<accession>A0A1H3RN91</accession>
<dbReference type="SMART" id="SM01011">
    <property type="entry name" value="AMP_N"/>
    <property type="match status" value="1"/>
</dbReference>
<keyword evidence="9" id="KW-0645">Protease</keyword>
<evidence type="ECO:0000256" key="6">
    <source>
        <dbReference type="ARBA" id="ARBA00022801"/>
    </source>
</evidence>
<comment type="cofactor">
    <cofactor evidence="2">
        <name>Mn(2+)</name>
        <dbReference type="ChEBI" id="CHEBI:29035"/>
    </cofactor>
</comment>
<evidence type="ECO:0000256" key="7">
    <source>
        <dbReference type="ARBA" id="ARBA00023211"/>
    </source>
</evidence>
<reference evidence="9 10" key="1">
    <citation type="submission" date="2016-10" db="EMBL/GenBank/DDBJ databases">
        <authorList>
            <person name="de Groot N.N."/>
        </authorList>
    </citation>
    <scope>NUCLEOTIDE SEQUENCE [LARGE SCALE GENOMIC DNA]</scope>
    <source>
        <strain evidence="9 10">CPCC 202699</strain>
    </source>
</reference>
<dbReference type="AlphaFoldDB" id="A0A1H3RN91"/>